<dbReference type="GO" id="GO:0007018">
    <property type="term" value="P:microtubule-based movement"/>
    <property type="evidence" value="ECO:0007669"/>
    <property type="project" value="InterPro"/>
</dbReference>
<dbReference type="Pfam" id="PF00225">
    <property type="entry name" value="Kinesin"/>
    <property type="match status" value="1"/>
</dbReference>
<gene>
    <name evidence="3" type="ORF">Faunusvirus7_8</name>
</gene>
<accession>A0A3G4ZWP1</accession>
<dbReference type="InterPro" id="IPR036961">
    <property type="entry name" value="Kinesin_motor_dom_sf"/>
</dbReference>
<organism evidence="3">
    <name type="scientific">Faunusvirus sp</name>
    <dbReference type="NCBI Taxonomy" id="2487766"/>
    <lineage>
        <taxon>Viruses</taxon>
        <taxon>Varidnaviria</taxon>
        <taxon>Bamfordvirae</taxon>
        <taxon>Nucleocytoviricota</taxon>
        <taxon>Megaviricetes</taxon>
        <taxon>Imitervirales</taxon>
        <taxon>Mimiviridae</taxon>
    </lineage>
</organism>
<dbReference type="PRINTS" id="PR00380">
    <property type="entry name" value="KINESINHEAVY"/>
</dbReference>
<evidence type="ECO:0000259" key="2">
    <source>
        <dbReference type="Pfam" id="PF00225"/>
    </source>
</evidence>
<reference evidence="3" key="1">
    <citation type="submission" date="2018-10" db="EMBL/GenBank/DDBJ databases">
        <title>Hidden diversity of soil giant viruses.</title>
        <authorList>
            <person name="Schulz F."/>
            <person name="Alteio L."/>
            <person name="Goudeau D."/>
            <person name="Ryan E.M."/>
            <person name="Malmstrom R.R."/>
            <person name="Blanchard J."/>
            <person name="Woyke T."/>
        </authorList>
    </citation>
    <scope>NUCLEOTIDE SEQUENCE</scope>
    <source>
        <strain evidence="3">FNV1</strain>
    </source>
</reference>
<evidence type="ECO:0000313" key="3">
    <source>
        <dbReference type="EMBL" id="AYV79260.1"/>
    </source>
</evidence>
<proteinExistence type="predicted"/>
<dbReference type="GO" id="GO:0003777">
    <property type="term" value="F:microtubule motor activity"/>
    <property type="evidence" value="ECO:0007669"/>
    <property type="project" value="InterPro"/>
</dbReference>
<sequence>MDFDKLRASNKEQLNILYNVLLHKKHDMTAKTRDKKQSGGGLLDLVTGLLYGKDNIASTGPSIEIIDEILHTIHDKLDGDIHLYTIDELAYKMKQTGRNIQFEMKKLLSTNIQTGGQGWHLQGSTTTRIVPVDEKQPTGMFHDIATLTPYPGPMAVPDTTVASKYYIMGTNTEVKYTGEGKRPFTTLGNGDAKKNISGDEVMNDYGKTVSQGRLWTITGHLPIVLTAINGLKQYTNNHNNYTAIEIEPAPDENVDDAVYYLKGTDKQRALNRPRPGLHIDPTPFIGIPVNPTPLSIPIFTRHRLDEIIAKNEVETKEAKDSKEADEAKKAREAKEAQEEADLLDIENFAKKIEEEKKEKEDLLKQVNDHINTGPLNTPIININNVSATNPGIVVLPKFSGIDMDKITIPKTITTTEIREAISGITPSDIGNINKLRIVDKNMLNKNNAIAQTITDCETYIEQLITFRKAVEEKSKINIDDLNVSTGIYDEKLVTNMKLSQFGEVGQMTALPDINSIKVHLSSLSDGQTNVLNKFQQIVSRVEEAKKINKIFAGDAKSSAQDVDIKQSGGAGEELDTFIKFIDGQELNVAELKHIPILFSENKNGDYNLFDIFSPENGVKLDELHKILNKNKFRGYVFYKRMYNILVSNHITYDIIDKNIIEKFRANPVELREIYNKLFEIFTACGHLFNLLDSNIKNIPVDLITGYKTEIIALINKPLRNIIENIQDEEFTPDSLAKVFIELFFGIYETNWRVLEIDYLYNMYTYNKLDDLSDDRKFILTNLNNMKLLLTKVYKTIDDKYNEYKIEAGAKFKINPALKKYIMDVYQEDSNNTSAELTPLHLDVRRILQQLVAIFNISDMHDSNINTTVMNGFYKDINEKFVLYISNKNKLNEIMTQLTNEIFAYSVTQYRTAALFNYLSTLLHNDGKKYRIYNYYYRRDIRYYLDIIEYIKKGFTENKHIGDGNLYIKFYLNGHLVDLFDTLFRKILDLADDKQLVNNVKHQRIFFPDRSTEPTRLVKSYFSIFNRYRLVLDKFYAVAQYKIAIYLRINDYNSSTTTQNGDRKMLYSVGNGCYTLDENGKCDYDADKLLFRPVNNADITQLLIDPSKCDAYFKGDAYKKQKLYLDKKELENEKDIPRYIGDIDNKRQYKDIDVGFKKVYSTDDYKSATNIAQELCVAPQLSSANGMMFFTYGYSGTGKTFTLAGSARSKQSGLLQASLKLVENIETIYFRTYEIYGYGTQYSDLSWNKPEGVCQMIIPYTVDIDAKVPKMNATVDAPINELFPIEYKNGQFTAQQNPNFKAYLADVNKICELNDTKNTKYIQLDTDNYNHLIDNFSEFMDKIDEQRKNPDQKSGLPKRISTTPNNPESSRSILVYEFQLKIKDEDDMKKPAKCVPFILFDLPGKEEIIDTYVTHNKFNIKKDDYKQLGKYAAMSANPLALPIYYSMADLNNEIPVDSQEDVDILRKFANFIDILGYKMSEFITLTPQKTSSGKVVIKFNYKPEAHEAVMSNNDLMYNTYLQKFMMKTTAPNLSTNPQLQGRMDMYHKYVLLQLLIFLISSNMFNIIQHINKILINKDAAMQNVLNTNKYTEYSIQPYEGIYINENVGGLIKYLSEIAYTGSPSSNSEILKIVGKQSETPFYMQQNIVNMQYKASRVMFYTTLAFLKDNIGTQIPALQADIYKFIYGWMMDTYDSNKIYKWDNPAITTVFKNYRNISSYKLLYLLTNNDNSTKCDKQLSLLSNTAEFIDNVTKQVKPKE</sequence>
<name>A0A3G4ZWP1_9VIRU</name>
<feature type="domain" description="Kinesin motor" evidence="2">
    <location>
        <begin position="1142"/>
        <end position="1412"/>
    </location>
</feature>
<feature type="region of interest" description="Disordered" evidence="1">
    <location>
        <begin position="1345"/>
        <end position="1367"/>
    </location>
</feature>
<dbReference type="GO" id="GO:0005524">
    <property type="term" value="F:ATP binding"/>
    <property type="evidence" value="ECO:0007669"/>
    <property type="project" value="InterPro"/>
</dbReference>
<dbReference type="Gene3D" id="3.40.850.10">
    <property type="entry name" value="Kinesin motor domain"/>
    <property type="match status" value="1"/>
</dbReference>
<dbReference type="SUPFAM" id="SSF52540">
    <property type="entry name" value="P-loop containing nucleoside triphosphate hydrolases"/>
    <property type="match status" value="1"/>
</dbReference>
<protein>
    <submittedName>
        <fullName evidence="3">Kinesin-like protein</fullName>
    </submittedName>
</protein>
<feature type="region of interest" description="Disordered" evidence="1">
    <location>
        <begin position="316"/>
        <end position="337"/>
    </location>
</feature>
<dbReference type="EMBL" id="MK072138">
    <property type="protein sequence ID" value="AYV79260.1"/>
    <property type="molecule type" value="Genomic_DNA"/>
</dbReference>
<dbReference type="InterPro" id="IPR001752">
    <property type="entry name" value="Kinesin_motor_dom"/>
</dbReference>
<dbReference type="GO" id="GO:0008017">
    <property type="term" value="F:microtubule binding"/>
    <property type="evidence" value="ECO:0007669"/>
    <property type="project" value="InterPro"/>
</dbReference>
<evidence type="ECO:0000256" key="1">
    <source>
        <dbReference type="SAM" id="MobiDB-lite"/>
    </source>
</evidence>
<dbReference type="InterPro" id="IPR027417">
    <property type="entry name" value="P-loop_NTPase"/>
</dbReference>